<evidence type="ECO:0000256" key="12">
    <source>
        <dbReference type="ARBA" id="ARBA00052335"/>
    </source>
</evidence>
<comment type="catalytic activity">
    <reaction evidence="7">
        <text>serotonin + octadecanoyl-CoA = N-octadecanoyl-serotonin + CoA + H(+)</text>
        <dbReference type="Rhea" id="RHEA:51400"/>
        <dbReference type="ChEBI" id="CHEBI:15378"/>
        <dbReference type="ChEBI" id="CHEBI:57287"/>
        <dbReference type="ChEBI" id="CHEBI:57394"/>
        <dbReference type="ChEBI" id="CHEBI:134065"/>
        <dbReference type="ChEBI" id="CHEBI:350546"/>
    </reaction>
    <physiologicalReaction direction="left-to-right" evidence="7">
        <dbReference type="Rhea" id="RHEA:51401"/>
    </physiologicalReaction>
</comment>
<comment type="catalytic activity">
    <reaction evidence="13">
        <text>serotonin + acetyl-CoA = N-acetylserotonin + CoA + H(+)</text>
        <dbReference type="Rhea" id="RHEA:25217"/>
        <dbReference type="ChEBI" id="CHEBI:15378"/>
        <dbReference type="ChEBI" id="CHEBI:17697"/>
        <dbReference type="ChEBI" id="CHEBI:57287"/>
        <dbReference type="ChEBI" id="CHEBI:57288"/>
        <dbReference type="ChEBI" id="CHEBI:350546"/>
        <dbReference type="EC" id="2.3.1.87"/>
    </reaction>
    <physiologicalReaction direction="left-to-right" evidence="13">
        <dbReference type="Rhea" id="RHEA:25218"/>
    </physiologicalReaction>
</comment>
<dbReference type="OrthoDB" id="41532at2759"/>
<sequence length="292" mass="33277">MSKCLSQFWRTTQFVKGYYPSFSRLSSNYGENQMLRHSNTIKFVQHQRAWFMKKSEDAMSVPSTPSTPTSPAPEPYEIRAIKETDQEPVISFLRKFFFKDEPLNVAVKLIEFKDSTCVELEEFSIKSIKDGISLMAITNSGNIIGVCLNGKIDQNEPEEEEEECPNPKFSKILKLLAYAGKEGSKIIAEKYPDVEKIMFAKILSVDGAWRGKGIAKELMDRTRHIGREQGYGLMRVDCTSYFSARAIARLGFECVYELKYADYKENGQAVFVPEHPHNALTIYVQRISCTSP</sequence>
<evidence type="ECO:0000256" key="7">
    <source>
        <dbReference type="ARBA" id="ARBA00050849"/>
    </source>
</evidence>
<dbReference type="EMBL" id="VTPC01001578">
    <property type="protein sequence ID" value="KAF2901482.1"/>
    <property type="molecule type" value="Genomic_DNA"/>
</dbReference>
<evidence type="ECO:0000259" key="14">
    <source>
        <dbReference type="PROSITE" id="PS51186"/>
    </source>
</evidence>
<keyword evidence="1" id="KW-0808">Transferase</keyword>
<organism evidence="15 16">
    <name type="scientific">Ignelater luminosus</name>
    <name type="common">Cucubano</name>
    <name type="synonym">Pyrophorus luminosus</name>
    <dbReference type="NCBI Taxonomy" id="2038154"/>
    <lineage>
        <taxon>Eukaryota</taxon>
        <taxon>Metazoa</taxon>
        <taxon>Ecdysozoa</taxon>
        <taxon>Arthropoda</taxon>
        <taxon>Hexapoda</taxon>
        <taxon>Insecta</taxon>
        <taxon>Pterygota</taxon>
        <taxon>Neoptera</taxon>
        <taxon>Endopterygota</taxon>
        <taxon>Coleoptera</taxon>
        <taxon>Polyphaga</taxon>
        <taxon>Elateriformia</taxon>
        <taxon>Elateroidea</taxon>
        <taxon>Elateridae</taxon>
        <taxon>Agrypninae</taxon>
        <taxon>Pyrophorini</taxon>
        <taxon>Ignelater</taxon>
    </lineage>
</organism>
<comment type="similarity">
    <text evidence="4">Belongs to the acetyltransferase family. AANAT subfamily.</text>
</comment>
<evidence type="ECO:0000256" key="3">
    <source>
        <dbReference type="ARBA" id="ARBA00037926"/>
    </source>
</evidence>
<comment type="catalytic activity">
    <reaction evidence="8">
        <text>serotonin + (5Z,8Z,11Z,14Z)-eicosatetraenoyl-CoA = N-[(5Z,8Z,11Z,14Z)-eicosatetraenoyl]-serotonin + CoA + H(+)</text>
        <dbReference type="Rhea" id="RHEA:51396"/>
        <dbReference type="ChEBI" id="CHEBI:15378"/>
        <dbReference type="ChEBI" id="CHEBI:57287"/>
        <dbReference type="ChEBI" id="CHEBI:57368"/>
        <dbReference type="ChEBI" id="CHEBI:132255"/>
        <dbReference type="ChEBI" id="CHEBI:350546"/>
    </reaction>
    <physiologicalReaction direction="left-to-right" evidence="8">
        <dbReference type="Rhea" id="RHEA:51397"/>
    </physiologicalReaction>
</comment>
<name>A0A8K0GH34_IGNLU</name>
<dbReference type="CDD" id="cd04301">
    <property type="entry name" value="NAT_SF"/>
    <property type="match status" value="1"/>
</dbReference>
<evidence type="ECO:0000256" key="2">
    <source>
        <dbReference type="ARBA" id="ARBA00023315"/>
    </source>
</evidence>
<dbReference type="EC" id="2.3.1.87" evidence="5"/>
<comment type="catalytic activity">
    <reaction evidence="11">
        <text>serotonin + hexadecanoyl-CoA = N-hexadecanoyl-serotonin + CoA + H(+)</text>
        <dbReference type="Rhea" id="RHEA:51384"/>
        <dbReference type="ChEBI" id="CHEBI:15378"/>
        <dbReference type="ChEBI" id="CHEBI:57287"/>
        <dbReference type="ChEBI" id="CHEBI:57379"/>
        <dbReference type="ChEBI" id="CHEBI:134059"/>
        <dbReference type="ChEBI" id="CHEBI:350546"/>
    </reaction>
    <physiologicalReaction direction="left-to-right" evidence="11">
        <dbReference type="Rhea" id="RHEA:51385"/>
    </physiologicalReaction>
</comment>
<evidence type="ECO:0000256" key="5">
    <source>
        <dbReference type="ARBA" id="ARBA00039114"/>
    </source>
</evidence>
<dbReference type="Proteomes" id="UP000801492">
    <property type="component" value="Unassembled WGS sequence"/>
</dbReference>
<comment type="catalytic activity">
    <reaction evidence="9">
        <text>dopamine + acetyl-CoA = N-acetyldopamine + CoA + H(+)</text>
        <dbReference type="Rhea" id="RHEA:51388"/>
        <dbReference type="ChEBI" id="CHEBI:15378"/>
        <dbReference type="ChEBI" id="CHEBI:57287"/>
        <dbReference type="ChEBI" id="CHEBI:57288"/>
        <dbReference type="ChEBI" id="CHEBI:59905"/>
        <dbReference type="ChEBI" id="CHEBI:125678"/>
    </reaction>
    <physiologicalReaction direction="left-to-right" evidence="9">
        <dbReference type="Rhea" id="RHEA:51389"/>
    </physiologicalReaction>
</comment>
<protein>
    <recommendedName>
        <fullName evidence="5">aralkylamine N-acetyltransferase</fullName>
        <ecNumber evidence="5">2.3.1.87</ecNumber>
    </recommendedName>
</protein>
<evidence type="ECO:0000256" key="6">
    <source>
        <dbReference type="ARBA" id="ARBA00050189"/>
    </source>
</evidence>
<evidence type="ECO:0000256" key="10">
    <source>
        <dbReference type="ARBA" id="ARBA00051823"/>
    </source>
</evidence>
<evidence type="ECO:0000256" key="4">
    <source>
        <dbReference type="ARBA" id="ARBA00038182"/>
    </source>
</evidence>
<dbReference type="GO" id="GO:0004059">
    <property type="term" value="F:aralkylamine N-acetyltransferase activity"/>
    <property type="evidence" value="ECO:0007669"/>
    <property type="project" value="UniProtKB-EC"/>
</dbReference>
<dbReference type="InterPro" id="IPR000182">
    <property type="entry name" value="GNAT_dom"/>
</dbReference>
<gene>
    <name evidence="15" type="ORF">ILUMI_04707</name>
</gene>
<comment type="caution">
    <text evidence="15">The sequence shown here is derived from an EMBL/GenBank/DDBJ whole genome shotgun (WGS) entry which is preliminary data.</text>
</comment>
<dbReference type="Gene3D" id="3.40.630.30">
    <property type="match status" value="1"/>
</dbReference>
<dbReference type="PROSITE" id="PS51186">
    <property type="entry name" value="GNAT"/>
    <property type="match status" value="1"/>
</dbReference>
<evidence type="ECO:0000256" key="1">
    <source>
        <dbReference type="ARBA" id="ARBA00022679"/>
    </source>
</evidence>
<keyword evidence="2" id="KW-0012">Acyltransferase</keyword>
<comment type="catalytic activity">
    <reaction evidence="12">
        <text>dopamine + hexadecanoyl-CoA = N-hexadecanoyl-dopamine + CoA + H(+)</text>
        <dbReference type="Rhea" id="RHEA:51376"/>
        <dbReference type="ChEBI" id="CHEBI:15378"/>
        <dbReference type="ChEBI" id="CHEBI:57287"/>
        <dbReference type="ChEBI" id="CHEBI:57379"/>
        <dbReference type="ChEBI" id="CHEBI:59905"/>
        <dbReference type="ChEBI" id="CHEBI:134058"/>
    </reaction>
    <physiologicalReaction direction="left-to-right" evidence="12">
        <dbReference type="Rhea" id="RHEA:51377"/>
    </physiologicalReaction>
</comment>
<evidence type="ECO:0000256" key="9">
    <source>
        <dbReference type="ARBA" id="ARBA00051711"/>
    </source>
</evidence>
<feature type="domain" description="N-acetyltransferase" evidence="14">
    <location>
        <begin position="76"/>
        <end position="278"/>
    </location>
</feature>
<evidence type="ECO:0000256" key="13">
    <source>
        <dbReference type="ARBA" id="ARBA00052491"/>
    </source>
</evidence>
<comment type="catalytic activity">
    <reaction evidence="6">
        <text>dopamine + (9Z)-octadecenoyl-CoA = N-(9Z-octadecanoyl)-dopamine + CoA + H(+)</text>
        <dbReference type="Rhea" id="RHEA:51380"/>
        <dbReference type="ChEBI" id="CHEBI:15378"/>
        <dbReference type="ChEBI" id="CHEBI:31883"/>
        <dbReference type="ChEBI" id="CHEBI:57287"/>
        <dbReference type="ChEBI" id="CHEBI:57387"/>
        <dbReference type="ChEBI" id="CHEBI:59905"/>
    </reaction>
    <physiologicalReaction direction="left-to-right" evidence="6">
        <dbReference type="Rhea" id="RHEA:51381"/>
    </physiologicalReaction>
</comment>
<dbReference type="AlphaFoldDB" id="A0A8K0GH34"/>
<dbReference type="SUPFAM" id="SSF55729">
    <property type="entry name" value="Acyl-CoA N-acyltransferases (Nat)"/>
    <property type="match status" value="1"/>
</dbReference>
<reference evidence="15" key="1">
    <citation type="submission" date="2019-08" db="EMBL/GenBank/DDBJ databases">
        <title>The genome of the North American firefly Photinus pyralis.</title>
        <authorList>
            <consortium name="Photinus pyralis genome working group"/>
            <person name="Fallon T.R."/>
            <person name="Sander Lower S.E."/>
            <person name="Weng J.-K."/>
        </authorList>
    </citation>
    <scope>NUCLEOTIDE SEQUENCE</scope>
    <source>
        <strain evidence="15">TRF0915ILg1</strain>
        <tissue evidence="15">Whole body</tissue>
    </source>
</reference>
<comment type="catalytic activity">
    <reaction evidence="10">
        <text>serotonin + (9Z)-octadecenoyl-CoA = N-(9Z-octadecenoyl)-serotonin + CoA + H(+)</text>
        <dbReference type="Rhea" id="RHEA:51392"/>
        <dbReference type="ChEBI" id="CHEBI:15378"/>
        <dbReference type="ChEBI" id="CHEBI:57287"/>
        <dbReference type="ChEBI" id="CHEBI:57387"/>
        <dbReference type="ChEBI" id="CHEBI:134064"/>
        <dbReference type="ChEBI" id="CHEBI:350546"/>
    </reaction>
    <physiologicalReaction direction="left-to-right" evidence="10">
        <dbReference type="Rhea" id="RHEA:51393"/>
    </physiologicalReaction>
</comment>
<dbReference type="PANTHER" id="PTHR20905">
    <property type="entry name" value="N-ACETYLTRANSFERASE-RELATED"/>
    <property type="match status" value="1"/>
</dbReference>
<comment type="pathway">
    <text evidence="3">Aromatic compound metabolism; melatonin biosynthesis; melatonin from serotonin: step 1/2.</text>
</comment>
<dbReference type="Pfam" id="PF00583">
    <property type="entry name" value="Acetyltransf_1"/>
    <property type="match status" value="1"/>
</dbReference>
<accession>A0A8K0GH34</accession>
<proteinExistence type="inferred from homology"/>
<dbReference type="InterPro" id="IPR016181">
    <property type="entry name" value="Acyl_CoA_acyltransferase"/>
</dbReference>
<evidence type="ECO:0000256" key="8">
    <source>
        <dbReference type="ARBA" id="ARBA00051284"/>
    </source>
</evidence>
<evidence type="ECO:0000313" key="15">
    <source>
        <dbReference type="EMBL" id="KAF2901482.1"/>
    </source>
</evidence>
<evidence type="ECO:0000313" key="16">
    <source>
        <dbReference type="Proteomes" id="UP000801492"/>
    </source>
</evidence>
<evidence type="ECO:0000256" key="11">
    <source>
        <dbReference type="ARBA" id="ARBA00052178"/>
    </source>
</evidence>
<keyword evidence="16" id="KW-1185">Reference proteome</keyword>
<dbReference type="FunFam" id="3.40.630.30:FF:000046">
    <property type="entry name" value="Dopamine N-acetyltransferase"/>
    <property type="match status" value="1"/>
</dbReference>
<dbReference type="PANTHER" id="PTHR20905:SF1">
    <property type="entry name" value="AT07410P-RELATED"/>
    <property type="match status" value="1"/>
</dbReference>